<reference evidence="1" key="1">
    <citation type="submission" date="2020-11" db="EMBL/GenBank/DDBJ databases">
        <title>Bacterial whole genome sequence for Panacibacter sp. DH6.</title>
        <authorList>
            <person name="Le V."/>
            <person name="Ko S."/>
            <person name="Ahn C.-Y."/>
            <person name="Oh H.-M."/>
        </authorList>
    </citation>
    <scope>NUCLEOTIDE SEQUENCE</scope>
    <source>
        <strain evidence="1">DH6</strain>
    </source>
</reference>
<comment type="caution">
    <text evidence="1">The sequence shown here is derived from an EMBL/GenBank/DDBJ whole genome shotgun (WGS) entry which is preliminary data.</text>
</comment>
<name>A0A931E3E6_9BACT</name>
<sequence>MQLTGNHTVNASPAKVWALLMDTDTLARIVPGVQKLERIEGNSFKSTLGVKLGPVSASFNGNLEMEDVQEEKGFTLKVQQNSKVGNASAAIKIDLKPVADNQTEVAFDGDVKLSGMLASMGQRVVGGVANTLSKQFFTNMEKELA</sequence>
<dbReference type="AlphaFoldDB" id="A0A931E3E6"/>
<dbReference type="CDD" id="cd05018">
    <property type="entry name" value="CoxG"/>
    <property type="match status" value="1"/>
</dbReference>
<dbReference type="Proteomes" id="UP000628448">
    <property type="component" value="Unassembled WGS sequence"/>
</dbReference>
<dbReference type="InterPro" id="IPR010419">
    <property type="entry name" value="CO_DH_gsu"/>
</dbReference>
<dbReference type="InterPro" id="IPR023393">
    <property type="entry name" value="START-like_dom_sf"/>
</dbReference>
<dbReference type="PANTHER" id="PTHR38588:SF1">
    <property type="entry name" value="BLL0334 PROTEIN"/>
    <property type="match status" value="1"/>
</dbReference>
<proteinExistence type="predicted"/>
<dbReference type="RefSeq" id="WP_196988930.1">
    <property type="nucleotide sequence ID" value="NZ_JADWYR010000001.1"/>
</dbReference>
<dbReference type="PANTHER" id="PTHR38588">
    <property type="entry name" value="BLL0334 PROTEIN"/>
    <property type="match status" value="1"/>
</dbReference>
<organism evidence="1 2">
    <name type="scientific">Panacibacter microcysteis</name>
    <dbReference type="NCBI Taxonomy" id="2793269"/>
    <lineage>
        <taxon>Bacteria</taxon>
        <taxon>Pseudomonadati</taxon>
        <taxon>Bacteroidota</taxon>
        <taxon>Chitinophagia</taxon>
        <taxon>Chitinophagales</taxon>
        <taxon>Chitinophagaceae</taxon>
        <taxon>Panacibacter</taxon>
    </lineage>
</organism>
<gene>
    <name evidence="1" type="ORF">I5907_01230</name>
</gene>
<evidence type="ECO:0000313" key="1">
    <source>
        <dbReference type="EMBL" id="MBG9374841.1"/>
    </source>
</evidence>
<evidence type="ECO:0000313" key="2">
    <source>
        <dbReference type="Proteomes" id="UP000628448"/>
    </source>
</evidence>
<dbReference type="EMBL" id="JADWYR010000001">
    <property type="protein sequence ID" value="MBG9374841.1"/>
    <property type="molecule type" value="Genomic_DNA"/>
</dbReference>
<dbReference type="Gene3D" id="3.30.530.20">
    <property type="match status" value="1"/>
</dbReference>
<dbReference type="SUPFAM" id="SSF55961">
    <property type="entry name" value="Bet v1-like"/>
    <property type="match status" value="1"/>
</dbReference>
<keyword evidence="2" id="KW-1185">Reference proteome</keyword>
<accession>A0A931E3E6</accession>
<protein>
    <submittedName>
        <fullName evidence="1">Carbon monoxide dehydrogenase subunit G</fullName>
    </submittedName>
</protein>
<dbReference type="Pfam" id="PF06240">
    <property type="entry name" value="COXG"/>
    <property type="match status" value="1"/>
</dbReference>